<dbReference type="Gene3D" id="3.40.50.720">
    <property type="entry name" value="NAD(P)-binding Rossmann-like Domain"/>
    <property type="match status" value="1"/>
</dbReference>
<comment type="similarity">
    <text evidence="1">Belongs to the short-chain dehydrogenases/reductases (SDR) family.</text>
</comment>
<dbReference type="RefSeq" id="XP_020465994.1">
    <property type="nucleotide sequence ID" value="XM_020610338.1"/>
</dbReference>
<dbReference type="Ensembl" id="ENSMALT00000002266.1">
    <property type="protein sequence ID" value="ENSMALP00000002202.1"/>
    <property type="gene ID" value="ENSMALG00000001638.1"/>
</dbReference>
<dbReference type="GO" id="GO:0016491">
    <property type="term" value="F:oxidoreductase activity"/>
    <property type="evidence" value="ECO:0007669"/>
    <property type="project" value="TreeGrafter"/>
</dbReference>
<dbReference type="SUPFAM" id="SSF51735">
    <property type="entry name" value="NAD(P)-binding Rossmann-fold domains"/>
    <property type="match status" value="1"/>
</dbReference>
<evidence type="ECO:0000313" key="2">
    <source>
        <dbReference type="Ensembl" id="ENSMALP00000002202.1"/>
    </source>
</evidence>
<dbReference type="KEGG" id="malb:109965922"/>
<dbReference type="PRINTS" id="PR00080">
    <property type="entry name" value="SDRFAMILY"/>
</dbReference>
<dbReference type="RefSeq" id="XP_020465993.1">
    <property type="nucleotide sequence ID" value="XM_020610337.1"/>
</dbReference>
<dbReference type="PRINTS" id="PR00081">
    <property type="entry name" value="GDHRDH"/>
</dbReference>
<dbReference type="RefSeq" id="XP_020465995.1">
    <property type="nucleotide sequence ID" value="XM_020610339.1"/>
</dbReference>
<protein>
    <submittedName>
        <fullName evidence="2">Uncharacterized protein</fullName>
    </submittedName>
</protein>
<proteinExistence type="inferred from homology"/>
<dbReference type="Pfam" id="PF00106">
    <property type="entry name" value="adh_short"/>
    <property type="match status" value="1"/>
</dbReference>
<dbReference type="PANTHER" id="PTHR43544">
    <property type="entry name" value="SHORT-CHAIN DEHYDROGENASE/REDUCTASE"/>
    <property type="match status" value="1"/>
</dbReference>
<dbReference type="CDD" id="cd05325">
    <property type="entry name" value="carb_red_sniffer_like_SDR_c"/>
    <property type="match status" value="1"/>
</dbReference>
<evidence type="ECO:0000313" key="3">
    <source>
        <dbReference type="Proteomes" id="UP000261600"/>
    </source>
</evidence>
<dbReference type="GeneID" id="109965922"/>
<accession>A0A3Q3IDS6</accession>
<dbReference type="PANTHER" id="PTHR43544:SF33">
    <property type="entry name" value="C-FACTOR"/>
    <property type="match status" value="1"/>
</dbReference>
<dbReference type="GO" id="GO:0005737">
    <property type="term" value="C:cytoplasm"/>
    <property type="evidence" value="ECO:0007669"/>
    <property type="project" value="TreeGrafter"/>
</dbReference>
<dbReference type="OrthoDB" id="7289984at2759"/>
<keyword evidence="3" id="KW-1185">Reference proteome</keyword>
<dbReference type="Proteomes" id="UP000261600">
    <property type="component" value="Unplaced"/>
</dbReference>
<dbReference type="InterPro" id="IPR036291">
    <property type="entry name" value="NAD(P)-bd_dom_sf"/>
</dbReference>
<organism evidence="2 3">
    <name type="scientific">Monopterus albus</name>
    <name type="common">Swamp eel</name>
    <dbReference type="NCBI Taxonomy" id="43700"/>
    <lineage>
        <taxon>Eukaryota</taxon>
        <taxon>Metazoa</taxon>
        <taxon>Chordata</taxon>
        <taxon>Craniata</taxon>
        <taxon>Vertebrata</taxon>
        <taxon>Euteleostomi</taxon>
        <taxon>Actinopterygii</taxon>
        <taxon>Neopterygii</taxon>
        <taxon>Teleostei</taxon>
        <taxon>Neoteleostei</taxon>
        <taxon>Acanthomorphata</taxon>
        <taxon>Anabantaria</taxon>
        <taxon>Synbranchiformes</taxon>
        <taxon>Synbranchidae</taxon>
        <taxon>Monopterus</taxon>
    </lineage>
</organism>
<dbReference type="AlphaFoldDB" id="A0A3Q3IDS6"/>
<dbReference type="InterPro" id="IPR002347">
    <property type="entry name" value="SDR_fam"/>
</dbReference>
<evidence type="ECO:0000256" key="1">
    <source>
        <dbReference type="RuleBase" id="RU000363"/>
    </source>
</evidence>
<reference evidence="2" key="2">
    <citation type="submission" date="2025-09" db="UniProtKB">
        <authorList>
            <consortium name="Ensembl"/>
        </authorList>
    </citation>
    <scope>IDENTIFICATION</scope>
</reference>
<dbReference type="InterPro" id="IPR051468">
    <property type="entry name" value="Fungal_SecMetab_SDRs"/>
</dbReference>
<dbReference type="RefSeq" id="XP_020465996.1">
    <property type="nucleotide sequence ID" value="XM_020610340.1"/>
</dbReference>
<sequence>MATKPASVLITGANRGLGLEMVKQMVERYHSLGILFACCRDPDRPKAEGLKTLASKYPNIITVLHLDVTDLCSIKTAAQQVGSLVGTGGLNLLINNAGILLRGNLQDTSPEDMHTSFNTNVVGPMNIIKEFQPLLKTAAKASGIPGMSSKKAAVINIGALLGALESVPYSYTFLPALSYRISKAGMNMLTLCASEELKKDGVLFSVLHPGWVRTDMGGPMGELDAQESVKGMLNVIATLTKKQNGGFLDYSGKTLPW</sequence>
<name>A0A3Q3IDS6_MONAL</name>
<reference evidence="2" key="1">
    <citation type="submission" date="2025-08" db="UniProtKB">
        <authorList>
            <consortium name="Ensembl"/>
        </authorList>
    </citation>
    <scope>IDENTIFICATION</scope>
</reference>